<evidence type="ECO:0000313" key="2">
    <source>
        <dbReference type="Proteomes" id="UP001162480"/>
    </source>
</evidence>
<accession>A0AA36FND0</accession>
<dbReference type="AlphaFoldDB" id="A0AA36FND0"/>
<protein>
    <submittedName>
        <fullName evidence="1">Uncharacterized protein</fullName>
    </submittedName>
</protein>
<proteinExistence type="predicted"/>
<name>A0AA36FND0_OCTVU</name>
<organism evidence="1 2">
    <name type="scientific">Octopus vulgaris</name>
    <name type="common">Common octopus</name>
    <dbReference type="NCBI Taxonomy" id="6645"/>
    <lineage>
        <taxon>Eukaryota</taxon>
        <taxon>Metazoa</taxon>
        <taxon>Spiralia</taxon>
        <taxon>Lophotrochozoa</taxon>
        <taxon>Mollusca</taxon>
        <taxon>Cephalopoda</taxon>
        <taxon>Coleoidea</taxon>
        <taxon>Octopodiformes</taxon>
        <taxon>Octopoda</taxon>
        <taxon>Incirrata</taxon>
        <taxon>Octopodidae</taxon>
        <taxon>Octopus</taxon>
    </lineage>
</organism>
<reference evidence="1" key="1">
    <citation type="submission" date="2023-08" db="EMBL/GenBank/DDBJ databases">
        <authorList>
            <person name="Alioto T."/>
            <person name="Alioto T."/>
            <person name="Gomez Garrido J."/>
        </authorList>
    </citation>
    <scope>NUCLEOTIDE SEQUENCE</scope>
</reference>
<sequence>MTILMGIKMLVFRKSQHSLKHFSTIYTVKSSGSDSALQSLDNLKLPSKTVNSGTLHKLCSNFSNTQEFIDFISKYLCAGSGGGCGFGYCGDRYDYNSDVTRIRRSRCRSLPRHWTNSFRNSKTRRYSC</sequence>
<gene>
    <name evidence="1" type="ORF">OCTVUL_1B030663</name>
</gene>
<keyword evidence="2" id="KW-1185">Reference proteome</keyword>
<evidence type="ECO:0000313" key="1">
    <source>
        <dbReference type="EMBL" id="CAI9743209.1"/>
    </source>
</evidence>
<dbReference type="EMBL" id="OX597841">
    <property type="protein sequence ID" value="CAI9743209.1"/>
    <property type="molecule type" value="Genomic_DNA"/>
</dbReference>
<dbReference type="Proteomes" id="UP001162480">
    <property type="component" value="Chromosome 28"/>
</dbReference>